<dbReference type="Gene3D" id="3.40.50.2000">
    <property type="entry name" value="Glycogen Phosphorylase B"/>
    <property type="match status" value="2"/>
</dbReference>
<keyword evidence="3" id="KW-1185">Reference proteome</keyword>
<dbReference type="InterPro" id="IPR001296">
    <property type="entry name" value="Glyco_trans_1"/>
</dbReference>
<name>A0ABU4W8T9_9FUSO</name>
<dbReference type="EMBL" id="JAVIKH010000005">
    <property type="protein sequence ID" value="MDX8335939.1"/>
    <property type="molecule type" value="Genomic_DNA"/>
</dbReference>
<dbReference type="CDD" id="cd03794">
    <property type="entry name" value="GT4_WbuB-like"/>
    <property type="match status" value="1"/>
</dbReference>
<dbReference type="Proteomes" id="UP001279681">
    <property type="component" value="Unassembled WGS sequence"/>
</dbReference>
<sequence>MKKKIAVIGLNYYPEESSTGLYTTEMCEYLKKEFDITVITGYPYYPEWKISTEYQDKNDVLEEERNGVKIYRVKQYVPSKVNPLNRLYHYYDFYKKALNVAKQNNYDMVQVILPNIFLLNLAIKMKKLNKTKIIWAHVQDFEIDAGLETLKGIGKIGILKNILYSIEKKLFKKFDIVSSISDGMVKKLQSKGVKKETSYFFPNWSDVTKLYPIESSSYREELKLDEKDFVVMYSGNIGGKQDWETMIKSIEDLKNIKFIIAGDGNKKEEVFEKLKNKKNVILLPLQPKDRLNDFLNLADIHIIPQKKDAKDSFMPSKLLGIMAVEKPVLVLANKESNLYQVIKKEDIGYVLSENEYENLSETISNIAEDKSRIVKGKKSREYLLKNYIYEDIMEKLIEKILTKLGEENVV</sequence>
<evidence type="ECO:0000259" key="1">
    <source>
        <dbReference type="Pfam" id="PF00534"/>
    </source>
</evidence>
<organism evidence="2 3">
    <name type="scientific">Candidatus Cetobacterium colombiensis</name>
    <dbReference type="NCBI Taxonomy" id="3073100"/>
    <lineage>
        <taxon>Bacteria</taxon>
        <taxon>Fusobacteriati</taxon>
        <taxon>Fusobacteriota</taxon>
        <taxon>Fusobacteriia</taxon>
        <taxon>Fusobacteriales</taxon>
        <taxon>Fusobacteriaceae</taxon>
        <taxon>Cetobacterium</taxon>
    </lineage>
</organism>
<accession>A0ABU4W8T9</accession>
<dbReference type="NCBIfam" id="NF007640">
    <property type="entry name" value="PRK10307.1"/>
    <property type="match status" value="1"/>
</dbReference>
<dbReference type="SUPFAM" id="SSF53756">
    <property type="entry name" value="UDP-Glycosyltransferase/glycogen phosphorylase"/>
    <property type="match status" value="1"/>
</dbReference>
<gene>
    <name evidence="2" type="ORF">RFV38_05425</name>
</gene>
<dbReference type="RefSeq" id="WP_320313343.1">
    <property type="nucleotide sequence ID" value="NZ_JAVIKH010000005.1"/>
</dbReference>
<proteinExistence type="predicted"/>
<evidence type="ECO:0000313" key="3">
    <source>
        <dbReference type="Proteomes" id="UP001279681"/>
    </source>
</evidence>
<dbReference type="InterPro" id="IPR050194">
    <property type="entry name" value="Glycosyltransferase_grp1"/>
</dbReference>
<protein>
    <submittedName>
        <fullName evidence="2">WcaI family glycosyltransferase</fullName>
    </submittedName>
</protein>
<dbReference type="PANTHER" id="PTHR45947">
    <property type="entry name" value="SULFOQUINOVOSYL TRANSFERASE SQD2"/>
    <property type="match status" value="1"/>
</dbReference>
<evidence type="ECO:0000313" key="2">
    <source>
        <dbReference type="EMBL" id="MDX8335939.1"/>
    </source>
</evidence>
<reference evidence="3" key="1">
    <citation type="submission" date="2023-07" db="EMBL/GenBank/DDBJ databases">
        <authorList>
            <person name="Colorado M.A."/>
            <person name="Villamil L.M."/>
            <person name="Melo J.F."/>
            <person name="Rodriguez J.A."/>
            <person name="Ruiz R.Y."/>
        </authorList>
    </citation>
    <scope>NUCLEOTIDE SEQUENCE [LARGE SCALE GENOMIC DNA]</scope>
    <source>
        <strain evidence="3">C33</strain>
    </source>
</reference>
<comment type="caution">
    <text evidence="2">The sequence shown here is derived from an EMBL/GenBank/DDBJ whole genome shotgun (WGS) entry which is preliminary data.</text>
</comment>
<dbReference type="Pfam" id="PF00534">
    <property type="entry name" value="Glycos_transf_1"/>
    <property type="match status" value="1"/>
</dbReference>
<dbReference type="PANTHER" id="PTHR45947:SF3">
    <property type="entry name" value="SULFOQUINOVOSYL TRANSFERASE SQD2"/>
    <property type="match status" value="1"/>
</dbReference>
<feature type="domain" description="Glycosyl transferase family 1" evidence="1">
    <location>
        <begin position="218"/>
        <end position="370"/>
    </location>
</feature>